<dbReference type="EMBL" id="BARV01012579">
    <property type="protein sequence ID" value="GAI05362.1"/>
    <property type="molecule type" value="Genomic_DNA"/>
</dbReference>
<comment type="caution">
    <text evidence="1">The sequence shown here is derived from an EMBL/GenBank/DDBJ whole genome shotgun (WGS) entry which is preliminary data.</text>
</comment>
<gene>
    <name evidence="1" type="ORF">S06H3_23222</name>
</gene>
<evidence type="ECO:0000313" key="1">
    <source>
        <dbReference type="EMBL" id="GAI05362.1"/>
    </source>
</evidence>
<sequence>MFKQGLKTMGILGVIVCILYSSSLFAQGPDT</sequence>
<proteinExistence type="predicted"/>
<protein>
    <submittedName>
        <fullName evidence="1">Uncharacterized protein</fullName>
    </submittedName>
</protein>
<accession>X1KE84</accession>
<reference evidence="1" key="1">
    <citation type="journal article" date="2014" name="Front. Microbiol.">
        <title>High frequency of phylogenetically diverse reductive dehalogenase-homologous genes in deep subseafloor sedimentary metagenomes.</title>
        <authorList>
            <person name="Kawai M."/>
            <person name="Futagami T."/>
            <person name="Toyoda A."/>
            <person name="Takaki Y."/>
            <person name="Nishi S."/>
            <person name="Hori S."/>
            <person name="Arai W."/>
            <person name="Tsubouchi T."/>
            <person name="Morono Y."/>
            <person name="Uchiyama I."/>
            <person name="Ito T."/>
            <person name="Fujiyama A."/>
            <person name="Inagaki F."/>
            <person name="Takami H."/>
        </authorList>
    </citation>
    <scope>NUCLEOTIDE SEQUENCE</scope>
    <source>
        <strain evidence="1">Expedition CK06-06</strain>
    </source>
</reference>
<dbReference type="AlphaFoldDB" id="X1KE84"/>
<organism evidence="1">
    <name type="scientific">marine sediment metagenome</name>
    <dbReference type="NCBI Taxonomy" id="412755"/>
    <lineage>
        <taxon>unclassified sequences</taxon>
        <taxon>metagenomes</taxon>
        <taxon>ecological metagenomes</taxon>
    </lineage>
</organism>
<name>X1KE84_9ZZZZ</name>
<feature type="non-terminal residue" evidence="1">
    <location>
        <position position="31"/>
    </location>
</feature>